<feature type="domain" description="NodB homology" evidence="1">
    <location>
        <begin position="84"/>
        <end position="307"/>
    </location>
</feature>
<reference evidence="2" key="1">
    <citation type="submission" date="2021-04" db="EMBL/GenBank/DDBJ databases">
        <authorList>
            <person name="Hartkoorn R.C."/>
            <person name="Beaudoing E."/>
            <person name="Hot D."/>
        </authorList>
    </citation>
    <scope>NUCLEOTIDE SEQUENCE</scope>
    <source>
        <strain evidence="2">NRRL B-16292</strain>
    </source>
</reference>
<dbReference type="Proteomes" id="UP001059617">
    <property type="component" value="Chromosome"/>
</dbReference>
<proteinExistence type="predicted"/>
<dbReference type="Gene3D" id="3.20.20.370">
    <property type="entry name" value="Glycoside hydrolase/deacetylase"/>
    <property type="match status" value="1"/>
</dbReference>
<sequence length="321" mass="35793">MRRANSPIRITLPGLEPDINVNLYRPGMANTNLPDTVENTLFDYSPITERPAIRWPGGARVAAYVGLNVEHFLLDRPSTSIWPGTADLVPDALNYGWRDYGVRVGIWRTIDSLDRHGIRASVLLNSAVADHYPQIIKAGLSRNWAWLAHGRTNSILQAGMSLDEERRFLTGIVDTIATATGRPPRGWMGPGLTETFNTPTLLAELGLSYLLDWTNDDQPYRLNVPGMISVPYSVELNDLLLFGKGTTGPEFVQIVKDQYEQLHADAEHSGRVMALALHPFVTGQPFRAKYLDQALAYLAAQPDIWLTTSDEIAEHYISNWS</sequence>
<accession>A0ABY5W9W0</accession>
<protein>
    <submittedName>
        <fullName evidence="2">Polysaccharide deacetylase family protein</fullName>
    </submittedName>
</protein>
<evidence type="ECO:0000313" key="3">
    <source>
        <dbReference type="Proteomes" id="UP001059617"/>
    </source>
</evidence>
<organism evidence="2 3">
    <name type="scientific">Dactylosporangium fulvum</name>
    <dbReference type="NCBI Taxonomy" id="53359"/>
    <lineage>
        <taxon>Bacteria</taxon>
        <taxon>Bacillati</taxon>
        <taxon>Actinomycetota</taxon>
        <taxon>Actinomycetes</taxon>
        <taxon>Micromonosporales</taxon>
        <taxon>Micromonosporaceae</taxon>
        <taxon>Dactylosporangium</taxon>
    </lineage>
</organism>
<reference evidence="2" key="2">
    <citation type="submission" date="2022-09" db="EMBL/GenBank/DDBJ databases">
        <title>Biosynthetic gene clusters of Dactylosporangioum fulvum.</title>
        <authorList>
            <person name="Caradec T."/>
        </authorList>
    </citation>
    <scope>NUCLEOTIDE SEQUENCE</scope>
    <source>
        <strain evidence="2">NRRL B-16292</strain>
    </source>
</reference>
<dbReference type="InterPro" id="IPR011330">
    <property type="entry name" value="Glyco_hydro/deAcase_b/a-brl"/>
</dbReference>
<dbReference type="Pfam" id="PF01522">
    <property type="entry name" value="Polysacc_deac_1"/>
    <property type="match status" value="1"/>
</dbReference>
<dbReference type="PANTHER" id="PTHR43123:SF4">
    <property type="entry name" value="POLYSACCHARIDE DEACETYLASE"/>
    <property type="match status" value="1"/>
</dbReference>
<dbReference type="PANTHER" id="PTHR43123">
    <property type="entry name" value="POLYSACCHARIDE DEACETYLASE-RELATED"/>
    <property type="match status" value="1"/>
</dbReference>
<dbReference type="CDD" id="cd10979">
    <property type="entry name" value="CE4_PuuE_like"/>
    <property type="match status" value="1"/>
</dbReference>
<dbReference type="PROSITE" id="PS51677">
    <property type="entry name" value="NODB"/>
    <property type="match status" value="1"/>
</dbReference>
<dbReference type="SUPFAM" id="SSF88713">
    <property type="entry name" value="Glycoside hydrolase/deacetylase"/>
    <property type="match status" value="1"/>
</dbReference>
<keyword evidence="3" id="KW-1185">Reference proteome</keyword>
<name>A0ABY5W9W0_9ACTN</name>
<evidence type="ECO:0000259" key="1">
    <source>
        <dbReference type="PROSITE" id="PS51677"/>
    </source>
</evidence>
<gene>
    <name evidence="2" type="ORF">Dfulv_21425</name>
</gene>
<dbReference type="InterPro" id="IPR002509">
    <property type="entry name" value="NODB_dom"/>
</dbReference>
<dbReference type="EMBL" id="CP073720">
    <property type="protein sequence ID" value="UWP86657.1"/>
    <property type="molecule type" value="Genomic_DNA"/>
</dbReference>
<evidence type="ECO:0000313" key="2">
    <source>
        <dbReference type="EMBL" id="UWP86657.1"/>
    </source>
</evidence>
<dbReference type="RefSeq" id="WP_259866050.1">
    <property type="nucleotide sequence ID" value="NZ_BAAAST010000003.1"/>
</dbReference>